<gene>
    <name evidence="3" type="ORF">MARGE09_P2715</name>
</gene>
<dbReference type="KEGG" id="marq:MARGE09_P2715"/>
<dbReference type="InterPro" id="IPR001623">
    <property type="entry name" value="DnaJ_domain"/>
</dbReference>
<evidence type="ECO:0000313" key="4">
    <source>
        <dbReference type="Proteomes" id="UP001320119"/>
    </source>
</evidence>
<dbReference type="EMBL" id="AP023086">
    <property type="protein sequence ID" value="BCD98514.1"/>
    <property type="molecule type" value="Genomic_DNA"/>
</dbReference>
<dbReference type="PROSITE" id="PS50076">
    <property type="entry name" value="DNAJ_2"/>
    <property type="match status" value="1"/>
</dbReference>
<evidence type="ECO:0000259" key="2">
    <source>
        <dbReference type="PROSITE" id="PS50076"/>
    </source>
</evidence>
<keyword evidence="4" id="KW-1185">Reference proteome</keyword>
<dbReference type="GO" id="GO:0051087">
    <property type="term" value="F:protein-folding chaperone binding"/>
    <property type="evidence" value="ECO:0007669"/>
    <property type="project" value="TreeGrafter"/>
</dbReference>
<dbReference type="GO" id="GO:0036503">
    <property type="term" value="P:ERAD pathway"/>
    <property type="evidence" value="ECO:0007669"/>
    <property type="project" value="TreeGrafter"/>
</dbReference>
<feature type="domain" description="J" evidence="2">
    <location>
        <begin position="160"/>
        <end position="213"/>
    </location>
</feature>
<dbReference type="Proteomes" id="UP001320119">
    <property type="component" value="Chromosome"/>
</dbReference>
<evidence type="ECO:0000256" key="1">
    <source>
        <dbReference type="ARBA" id="ARBA00023186"/>
    </source>
</evidence>
<dbReference type="Pfam" id="PF00226">
    <property type="entry name" value="DnaJ"/>
    <property type="match status" value="1"/>
</dbReference>
<proteinExistence type="predicted"/>
<dbReference type="SUPFAM" id="SSF46565">
    <property type="entry name" value="Chaperone J-domain"/>
    <property type="match status" value="1"/>
</dbReference>
<dbReference type="PRINTS" id="PR00625">
    <property type="entry name" value="JDOMAIN"/>
</dbReference>
<accession>A0AAN1WJ32</accession>
<reference evidence="3 4" key="1">
    <citation type="journal article" date="2022" name="IScience">
        <title>An ultrasensitive nanofiber-based assay for enzymatic hydrolysis and deep-sea microbial degradation of cellulose.</title>
        <authorList>
            <person name="Tsudome M."/>
            <person name="Tachioka M."/>
            <person name="Miyazaki M."/>
            <person name="Uchimura K."/>
            <person name="Tsuda M."/>
            <person name="Takaki Y."/>
            <person name="Deguchi S."/>
        </authorList>
    </citation>
    <scope>NUCLEOTIDE SEQUENCE [LARGE SCALE GENOMIC DNA]</scope>
    <source>
        <strain evidence="3 4">GE09</strain>
    </source>
</reference>
<sequence>MESSDTNTNAVLEPWLETLCFEAVEDALYRHIEPLLMAEGVEFDEYSLIQHLESQKFFTGLENLPASLALFAKHFVVRRSLYRLRKRFSLCGWGIRFELMHLRFYRLETAAGKNVTLASDSLIAEFYDDIATLAQATPESVNKLLADFWVRFGAYQRADSAYDVLGVPIDAGWPEIQQAYRALAAKHHPDKGGDADTFVAVKTAYDRLKTLRSTYAAG</sequence>
<dbReference type="PANTHER" id="PTHR44360">
    <property type="entry name" value="DNAJ HOMOLOG SUBFAMILY B MEMBER 9"/>
    <property type="match status" value="1"/>
</dbReference>
<dbReference type="InterPro" id="IPR051948">
    <property type="entry name" value="Hsp70_co-chaperone_J-domain"/>
</dbReference>
<dbReference type="AlphaFoldDB" id="A0AAN1WJ32"/>
<evidence type="ECO:0000313" key="3">
    <source>
        <dbReference type="EMBL" id="BCD98514.1"/>
    </source>
</evidence>
<organism evidence="3 4">
    <name type="scientific">Marinagarivorans cellulosilyticus</name>
    <dbReference type="NCBI Taxonomy" id="2721545"/>
    <lineage>
        <taxon>Bacteria</taxon>
        <taxon>Pseudomonadati</taxon>
        <taxon>Pseudomonadota</taxon>
        <taxon>Gammaproteobacteria</taxon>
        <taxon>Cellvibrionales</taxon>
        <taxon>Cellvibrionaceae</taxon>
        <taxon>Marinagarivorans</taxon>
    </lineage>
</organism>
<dbReference type="PANTHER" id="PTHR44360:SF1">
    <property type="entry name" value="DNAJ HOMOLOG SUBFAMILY B MEMBER 9"/>
    <property type="match status" value="1"/>
</dbReference>
<dbReference type="CDD" id="cd06257">
    <property type="entry name" value="DnaJ"/>
    <property type="match status" value="1"/>
</dbReference>
<protein>
    <recommendedName>
        <fullName evidence="2">J domain-containing protein</fullName>
    </recommendedName>
</protein>
<keyword evidence="1" id="KW-0143">Chaperone</keyword>
<dbReference type="InterPro" id="IPR036869">
    <property type="entry name" value="J_dom_sf"/>
</dbReference>
<dbReference type="GO" id="GO:0051787">
    <property type="term" value="F:misfolded protein binding"/>
    <property type="evidence" value="ECO:0007669"/>
    <property type="project" value="TreeGrafter"/>
</dbReference>
<dbReference type="SMART" id="SM00271">
    <property type="entry name" value="DnaJ"/>
    <property type="match status" value="1"/>
</dbReference>
<dbReference type="Pfam" id="PF12339">
    <property type="entry name" value="DNAJ_related"/>
    <property type="match status" value="1"/>
</dbReference>
<dbReference type="InterPro" id="IPR021059">
    <property type="entry name" value="DnaJ-related_N"/>
</dbReference>
<name>A0AAN1WJ32_9GAMM</name>
<dbReference type="RefSeq" id="WP_236982903.1">
    <property type="nucleotide sequence ID" value="NZ_AP023086.1"/>
</dbReference>
<dbReference type="Gene3D" id="1.10.287.110">
    <property type="entry name" value="DnaJ domain"/>
    <property type="match status" value="1"/>
</dbReference>